<keyword evidence="5" id="KW-0472">Membrane</keyword>
<feature type="domain" description="Protein kinase" evidence="8">
    <location>
        <begin position="1"/>
        <end position="53"/>
    </location>
</feature>
<feature type="non-terminal residue" evidence="9">
    <location>
        <position position="1"/>
    </location>
</feature>
<evidence type="ECO:0000256" key="2">
    <source>
        <dbReference type="ARBA" id="ARBA00022692"/>
    </source>
</evidence>
<dbReference type="PROSITE" id="PS50011">
    <property type="entry name" value="PROTEIN_KINASE_DOM"/>
    <property type="match status" value="1"/>
</dbReference>
<dbReference type="GO" id="GO:0005524">
    <property type="term" value="F:ATP binding"/>
    <property type="evidence" value="ECO:0007669"/>
    <property type="project" value="InterPro"/>
</dbReference>
<reference evidence="9" key="1">
    <citation type="submission" date="2021-02" db="EMBL/GenBank/DDBJ databases">
        <authorList>
            <person name="Nowell W R."/>
        </authorList>
    </citation>
    <scope>NUCLEOTIDE SEQUENCE</scope>
</reference>
<name>A0A8S3DUH1_9BILA</name>
<dbReference type="EMBL" id="CAJOBI010217704">
    <property type="protein sequence ID" value="CAF5033644.1"/>
    <property type="molecule type" value="Genomic_DNA"/>
</dbReference>
<dbReference type="InterPro" id="IPR011009">
    <property type="entry name" value="Kinase-like_dom_sf"/>
</dbReference>
<evidence type="ECO:0000313" key="9">
    <source>
        <dbReference type="EMBL" id="CAF5033644.1"/>
    </source>
</evidence>
<organism evidence="9 10">
    <name type="scientific">Rotaria magnacalcarata</name>
    <dbReference type="NCBI Taxonomy" id="392030"/>
    <lineage>
        <taxon>Eukaryota</taxon>
        <taxon>Metazoa</taxon>
        <taxon>Spiralia</taxon>
        <taxon>Gnathifera</taxon>
        <taxon>Rotifera</taxon>
        <taxon>Eurotatoria</taxon>
        <taxon>Bdelloidea</taxon>
        <taxon>Philodinida</taxon>
        <taxon>Philodinidae</taxon>
        <taxon>Rotaria</taxon>
    </lineage>
</organism>
<dbReference type="InterPro" id="IPR050122">
    <property type="entry name" value="RTK"/>
</dbReference>
<keyword evidence="7" id="KW-0325">Glycoprotein</keyword>
<keyword evidence="4" id="KW-1133">Transmembrane helix</keyword>
<keyword evidence="6" id="KW-0675">Receptor</keyword>
<dbReference type="Pfam" id="PF07714">
    <property type="entry name" value="PK_Tyr_Ser-Thr"/>
    <property type="match status" value="1"/>
</dbReference>
<keyword evidence="2" id="KW-0812">Transmembrane</keyword>
<dbReference type="GO" id="GO:0007169">
    <property type="term" value="P:cell surface receptor protein tyrosine kinase signaling pathway"/>
    <property type="evidence" value="ECO:0007669"/>
    <property type="project" value="TreeGrafter"/>
</dbReference>
<gene>
    <name evidence="9" type="ORF">SMN809_LOCUS58260</name>
</gene>
<evidence type="ECO:0000313" key="10">
    <source>
        <dbReference type="Proteomes" id="UP000676336"/>
    </source>
</evidence>
<accession>A0A8S3DUH1</accession>
<dbReference type="Gene3D" id="1.10.510.10">
    <property type="entry name" value="Transferase(Phosphotransferase) domain 1"/>
    <property type="match status" value="1"/>
</dbReference>
<evidence type="ECO:0000256" key="1">
    <source>
        <dbReference type="ARBA" id="ARBA00004167"/>
    </source>
</evidence>
<evidence type="ECO:0000256" key="3">
    <source>
        <dbReference type="ARBA" id="ARBA00022729"/>
    </source>
</evidence>
<evidence type="ECO:0000256" key="4">
    <source>
        <dbReference type="ARBA" id="ARBA00022989"/>
    </source>
</evidence>
<proteinExistence type="predicted"/>
<evidence type="ECO:0000256" key="5">
    <source>
        <dbReference type="ARBA" id="ARBA00023136"/>
    </source>
</evidence>
<dbReference type="GO" id="GO:0005886">
    <property type="term" value="C:plasma membrane"/>
    <property type="evidence" value="ECO:0007669"/>
    <property type="project" value="TreeGrafter"/>
</dbReference>
<keyword evidence="3" id="KW-0732">Signal</keyword>
<protein>
    <recommendedName>
        <fullName evidence="8">Protein kinase domain-containing protein</fullName>
    </recommendedName>
</protein>
<dbReference type="InterPro" id="IPR001245">
    <property type="entry name" value="Ser-Thr/Tyr_kinase_cat_dom"/>
</dbReference>
<dbReference type="Proteomes" id="UP000676336">
    <property type="component" value="Unassembled WGS sequence"/>
</dbReference>
<evidence type="ECO:0000259" key="8">
    <source>
        <dbReference type="PROSITE" id="PS50011"/>
    </source>
</evidence>
<dbReference type="PANTHER" id="PTHR24416:SF349">
    <property type="entry name" value="TYROSINE-PROTEIN KINASE RYK"/>
    <property type="match status" value="1"/>
</dbReference>
<evidence type="ECO:0000256" key="7">
    <source>
        <dbReference type="ARBA" id="ARBA00023180"/>
    </source>
</evidence>
<sequence>MAIESITDRRYSTASDVWSYGVLLWELMSRGAQPFADIESCSLATNLQNNHRL</sequence>
<dbReference type="PANTHER" id="PTHR24416">
    <property type="entry name" value="TYROSINE-PROTEIN KINASE RECEPTOR"/>
    <property type="match status" value="1"/>
</dbReference>
<dbReference type="SUPFAM" id="SSF56112">
    <property type="entry name" value="Protein kinase-like (PK-like)"/>
    <property type="match status" value="1"/>
</dbReference>
<dbReference type="GO" id="GO:0043235">
    <property type="term" value="C:receptor complex"/>
    <property type="evidence" value="ECO:0007669"/>
    <property type="project" value="TreeGrafter"/>
</dbReference>
<dbReference type="GO" id="GO:0010976">
    <property type="term" value="P:positive regulation of neuron projection development"/>
    <property type="evidence" value="ECO:0007669"/>
    <property type="project" value="TreeGrafter"/>
</dbReference>
<evidence type="ECO:0000256" key="6">
    <source>
        <dbReference type="ARBA" id="ARBA00023170"/>
    </source>
</evidence>
<comment type="caution">
    <text evidence="9">The sequence shown here is derived from an EMBL/GenBank/DDBJ whole genome shotgun (WGS) entry which is preliminary data.</text>
</comment>
<dbReference type="GO" id="GO:0004714">
    <property type="term" value="F:transmembrane receptor protein tyrosine kinase activity"/>
    <property type="evidence" value="ECO:0007669"/>
    <property type="project" value="TreeGrafter"/>
</dbReference>
<comment type="subcellular location">
    <subcellularLocation>
        <location evidence="1">Membrane</location>
        <topology evidence="1">Single-pass membrane protein</topology>
    </subcellularLocation>
</comment>
<dbReference type="GO" id="GO:0051897">
    <property type="term" value="P:positive regulation of phosphatidylinositol 3-kinase/protein kinase B signal transduction"/>
    <property type="evidence" value="ECO:0007669"/>
    <property type="project" value="TreeGrafter"/>
</dbReference>
<dbReference type="InterPro" id="IPR000719">
    <property type="entry name" value="Prot_kinase_dom"/>
</dbReference>
<dbReference type="AlphaFoldDB" id="A0A8S3DUH1"/>